<evidence type="ECO:0000259" key="7">
    <source>
        <dbReference type="SMART" id="SM00906"/>
    </source>
</evidence>
<dbReference type="InterPro" id="IPR051615">
    <property type="entry name" value="Transcr_Regulatory_Elem"/>
</dbReference>
<evidence type="ECO:0000256" key="3">
    <source>
        <dbReference type="ARBA" id="ARBA00023015"/>
    </source>
</evidence>
<keyword evidence="5" id="KW-0804">Transcription</keyword>
<keyword evidence="2" id="KW-0862">Zinc</keyword>
<gene>
    <name evidence="8" type="ORF">G6F64_003930</name>
</gene>
<evidence type="ECO:0000313" key="9">
    <source>
        <dbReference type="Proteomes" id="UP000716291"/>
    </source>
</evidence>
<dbReference type="InterPro" id="IPR007219">
    <property type="entry name" value="XnlR_reg_dom"/>
</dbReference>
<dbReference type="Pfam" id="PF04082">
    <property type="entry name" value="Fungal_trans"/>
    <property type="match status" value="1"/>
</dbReference>
<dbReference type="Proteomes" id="UP000716291">
    <property type="component" value="Unassembled WGS sequence"/>
</dbReference>
<evidence type="ECO:0000256" key="1">
    <source>
        <dbReference type="ARBA" id="ARBA00022723"/>
    </source>
</evidence>
<dbReference type="CDD" id="cd12148">
    <property type="entry name" value="fungal_TF_MHR"/>
    <property type="match status" value="1"/>
</dbReference>
<sequence>MYAARRLACSLYKDGFLETDDNQVNQTQLLINNDLSSTESLNPSVPVGVAVKEIGKQDILFSEIIDENRTKLKRKGPMLESRVSNMLACLGDILKKPPSVSGSKLSEKLWSPAGSFGDFIVWTVDPPLPSRYSGSIEMPSAQIQMSLIDEFFNTRHKLLQCIIPSYFHAQLKVKGQFITPLLLNAIYALSARFIDLPGCPKPDIFFHRAKRLVEDFMDVPRLSTVVATYLLSLYEPSPQIYRPGSYHCRHWIYSGMAFRMCLELGLHDENNIDPNLTQTEAEQRRRIFWACYELDKFQSEGWERPCMIRHAFSRTQLPSPLPEENAEEKYNLRIFVQKIRFSIIVEQDLELENSSRISSSNHLKENLTQEEIYTLYTTHFGTYVDFFYSLPDDIKWMTDTNMPTSNLLQLPKPPPVIAHFHLYFHVLLVELLTRMPVNDINRAQMRTSAAVITQLSYYLCQEPSFIIKLDFIAHSLIHAIKIHMLYLEDVDLSVAQQAWLLFYRCIHCMQILNKHAVIPKCHKFLQQVLHIYGINPFNTCCDPTKTDEKQQELSMMMGNYDDHQETLASYSSEEPMSLFQYHHQPAPLLVHDHLWSLPKPTVHKNITDPIQSSSITSENNLYESWQADNAVDRQDNYNSKSNVYLTSNYNEIINNYP</sequence>
<keyword evidence="9" id="KW-1185">Reference proteome</keyword>
<protein>
    <recommendedName>
        <fullName evidence="7">Xylanolytic transcriptional activator regulatory domain-containing protein</fullName>
    </recommendedName>
</protein>
<keyword evidence="1" id="KW-0479">Metal-binding</keyword>
<dbReference type="OrthoDB" id="2406834at2759"/>
<organism evidence="8 9">
    <name type="scientific">Rhizopus oryzae</name>
    <name type="common">Mucormycosis agent</name>
    <name type="synonym">Rhizopus arrhizus var. delemar</name>
    <dbReference type="NCBI Taxonomy" id="64495"/>
    <lineage>
        <taxon>Eukaryota</taxon>
        <taxon>Fungi</taxon>
        <taxon>Fungi incertae sedis</taxon>
        <taxon>Mucoromycota</taxon>
        <taxon>Mucoromycotina</taxon>
        <taxon>Mucoromycetes</taxon>
        <taxon>Mucorales</taxon>
        <taxon>Mucorineae</taxon>
        <taxon>Rhizopodaceae</taxon>
        <taxon>Rhizopus</taxon>
    </lineage>
</organism>
<dbReference type="SMART" id="SM00906">
    <property type="entry name" value="Fungal_trans"/>
    <property type="match status" value="1"/>
</dbReference>
<feature type="domain" description="Xylanolytic transcriptional activator regulatory" evidence="7">
    <location>
        <begin position="250"/>
        <end position="324"/>
    </location>
</feature>
<proteinExistence type="predicted"/>
<dbReference type="GO" id="GO:0008270">
    <property type="term" value="F:zinc ion binding"/>
    <property type="evidence" value="ECO:0007669"/>
    <property type="project" value="InterPro"/>
</dbReference>
<comment type="caution">
    <text evidence="8">The sequence shown here is derived from an EMBL/GenBank/DDBJ whole genome shotgun (WGS) entry which is preliminary data.</text>
</comment>
<evidence type="ECO:0000256" key="4">
    <source>
        <dbReference type="ARBA" id="ARBA00023125"/>
    </source>
</evidence>
<reference evidence="8" key="1">
    <citation type="journal article" date="2020" name="Microb. Genom.">
        <title>Genetic diversity of clinical and environmental Mucorales isolates obtained from an investigation of mucormycosis cases among solid organ transplant recipients.</title>
        <authorList>
            <person name="Nguyen M.H."/>
            <person name="Kaul D."/>
            <person name="Muto C."/>
            <person name="Cheng S.J."/>
            <person name="Richter R.A."/>
            <person name="Bruno V.M."/>
            <person name="Liu G."/>
            <person name="Beyhan S."/>
            <person name="Sundermann A.J."/>
            <person name="Mounaud S."/>
            <person name="Pasculle A.W."/>
            <person name="Nierman W.C."/>
            <person name="Driscoll E."/>
            <person name="Cumbie R."/>
            <person name="Clancy C.J."/>
            <person name="Dupont C.L."/>
        </authorList>
    </citation>
    <scope>NUCLEOTIDE SEQUENCE</scope>
    <source>
        <strain evidence="8">GL11</strain>
    </source>
</reference>
<dbReference type="PANTHER" id="PTHR31313:SF81">
    <property type="entry name" value="TY1 ENHANCER ACTIVATOR"/>
    <property type="match status" value="1"/>
</dbReference>
<dbReference type="AlphaFoldDB" id="A0A9P6XDG3"/>
<keyword evidence="3" id="KW-0805">Transcription regulation</keyword>
<keyword evidence="6" id="KW-0539">Nucleus</keyword>
<dbReference type="GO" id="GO:0006351">
    <property type="term" value="P:DNA-templated transcription"/>
    <property type="evidence" value="ECO:0007669"/>
    <property type="project" value="InterPro"/>
</dbReference>
<accession>A0A9P6XDG3</accession>
<dbReference type="GO" id="GO:0003677">
    <property type="term" value="F:DNA binding"/>
    <property type="evidence" value="ECO:0007669"/>
    <property type="project" value="UniProtKB-KW"/>
</dbReference>
<evidence type="ECO:0000256" key="6">
    <source>
        <dbReference type="ARBA" id="ARBA00023242"/>
    </source>
</evidence>
<evidence type="ECO:0000256" key="5">
    <source>
        <dbReference type="ARBA" id="ARBA00023163"/>
    </source>
</evidence>
<evidence type="ECO:0000313" key="8">
    <source>
        <dbReference type="EMBL" id="KAG1311265.1"/>
    </source>
</evidence>
<name>A0A9P6XDG3_RHIOR</name>
<dbReference type="PANTHER" id="PTHR31313">
    <property type="entry name" value="TY1 ENHANCER ACTIVATOR"/>
    <property type="match status" value="1"/>
</dbReference>
<evidence type="ECO:0000256" key="2">
    <source>
        <dbReference type="ARBA" id="ARBA00022833"/>
    </source>
</evidence>
<keyword evidence="4" id="KW-0238">DNA-binding</keyword>
<dbReference type="EMBL" id="JAANQT010000407">
    <property type="protein sequence ID" value="KAG1311265.1"/>
    <property type="molecule type" value="Genomic_DNA"/>
</dbReference>